<keyword evidence="2" id="KW-1185">Reference proteome</keyword>
<dbReference type="EMBL" id="QGDT01000007">
    <property type="protein sequence ID" value="PWJ57339.1"/>
    <property type="molecule type" value="Genomic_DNA"/>
</dbReference>
<evidence type="ECO:0000313" key="1">
    <source>
        <dbReference type="EMBL" id="PWJ57339.1"/>
    </source>
</evidence>
<sequence>MFFSLFKMVQGRFSKDKIEAAKTSTKKISRQEALQQMRNLAKKSDS</sequence>
<protein>
    <submittedName>
        <fullName evidence="1">Uncharacterized protein</fullName>
    </submittedName>
</protein>
<dbReference type="Proteomes" id="UP000245880">
    <property type="component" value="Unassembled WGS sequence"/>
</dbReference>
<dbReference type="AlphaFoldDB" id="A0A316AJD1"/>
<proteinExistence type="predicted"/>
<accession>A0A316AJD1</accession>
<reference evidence="1 2" key="1">
    <citation type="submission" date="2018-03" db="EMBL/GenBank/DDBJ databases">
        <title>Genomic Encyclopedia of Archaeal and Bacterial Type Strains, Phase II (KMG-II): from individual species to whole genera.</title>
        <authorList>
            <person name="Goeker M."/>
        </authorList>
    </citation>
    <scope>NUCLEOTIDE SEQUENCE [LARGE SCALE GENOMIC DNA]</scope>
    <source>
        <strain evidence="1 2">DSM 100346</strain>
    </source>
</reference>
<name>A0A316AJD1_9BACT</name>
<gene>
    <name evidence="1" type="ORF">CLV98_10746</name>
</gene>
<organism evidence="1 2">
    <name type="scientific">Dyadobacter jejuensis</name>
    <dbReference type="NCBI Taxonomy" id="1082580"/>
    <lineage>
        <taxon>Bacteria</taxon>
        <taxon>Pseudomonadati</taxon>
        <taxon>Bacteroidota</taxon>
        <taxon>Cytophagia</taxon>
        <taxon>Cytophagales</taxon>
        <taxon>Spirosomataceae</taxon>
        <taxon>Dyadobacter</taxon>
    </lineage>
</organism>
<evidence type="ECO:0000313" key="2">
    <source>
        <dbReference type="Proteomes" id="UP000245880"/>
    </source>
</evidence>
<comment type="caution">
    <text evidence="1">The sequence shown here is derived from an EMBL/GenBank/DDBJ whole genome shotgun (WGS) entry which is preliminary data.</text>
</comment>